<dbReference type="Proteomes" id="UP000190831">
    <property type="component" value="Chromosome D"/>
</dbReference>
<dbReference type="EMBL" id="LT598492">
    <property type="protein sequence ID" value="SCW01415.1"/>
    <property type="molecule type" value="Genomic_DNA"/>
</dbReference>
<feature type="region of interest" description="Disordered" evidence="1">
    <location>
        <begin position="13"/>
        <end position="75"/>
    </location>
</feature>
<evidence type="ECO:0000313" key="3">
    <source>
        <dbReference type="Proteomes" id="UP000190831"/>
    </source>
</evidence>
<protein>
    <submittedName>
        <fullName evidence="2">LAFE_0D12068g1_1</fullName>
    </submittedName>
</protein>
<proteinExistence type="predicted"/>
<sequence>MAERTGHVLVGRYHTASHTCHVPPPGSPASSTRRPVPALAHTPQAQSPCSARPRRPRASPLPVFARHSCPPPAARRSAVQLGGLKPSVGPTNPLLHYHAFVHRPHYRSPPAVSRSIGVSILLSASPIARARLGKLPVFGKSPAHKPWTHCGH</sequence>
<organism evidence="2 3">
    <name type="scientific">Lachancea fermentati</name>
    <name type="common">Zygosaccharomyces fermentati</name>
    <dbReference type="NCBI Taxonomy" id="4955"/>
    <lineage>
        <taxon>Eukaryota</taxon>
        <taxon>Fungi</taxon>
        <taxon>Dikarya</taxon>
        <taxon>Ascomycota</taxon>
        <taxon>Saccharomycotina</taxon>
        <taxon>Saccharomycetes</taxon>
        <taxon>Saccharomycetales</taxon>
        <taxon>Saccharomycetaceae</taxon>
        <taxon>Lachancea</taxon>
    </lineage>
</organism>
<evidence type="ECO:0000256" key="1">
    <source>
        <dbReference type="SAM" id="MobiDB-lite"/>
    </source>
</evidence>
<name>A0A1G4MC43_LACFM</name>
<evidence type="ECO:0000313" key="2">
    <source>
        <dbReference type="EMBL" id="SCW01415.1"/>
    </source>
</evidence>
<keyword evidence="3" id="KW-1185">Reference proteome</keyword>
<reference evidence="2 3" key="1">
    <citation type="submission" date="2016-03" db="EMBL/GenBank/DDBJ databases">
        <authorList>
            <person name="Devillers H."/>
        </authorList>
    </citation>
    <scope>NUCLEOTIDE SEQUENCE [LARGE SCALE GENOMIC DNA]</scope>
    <source>
        <strain evidence="2">CBS 6772</strain>
    </source>
</reference>
<accession>A0A1G4MC43</accession>
<gene>
    <name evidence="2" type="ORF">LAFE_0D12068G</name>
</gene>
<dbReference type="AlphaFoldDB" id="A0A1G4MC43"/>